<dbReference type="PANTHER" id="PTHR30295:SF0">
    <property type="entry name" value="BACTERIOFERRITIN"/>
    <property type="match status" value="1"/>
</dbReference>
<evidence type="ECO:0000256" key="1">
    <source>
        <dbReference type="ARBA" id="ARBA00022434"/>
    </source>
</evidence>
<dbReference type="GO" id="GO:0004322">
    <property type="term" value="F:ferroxidase activity"/>
    <property type="evidence" value="ECO:0007669"/>
    <property type="project" value="TreeGrafter"/>
</dbReference>
<keyword evidence="2" id="KW-0408">Iron</keyword>
<dbReference type="Gene3D" id="1.20.1260.10">
    <property type="match status" value="2"/>
</dbReference>
<evidence type="ECO:0000313" key="5">
    <source>
        <dbReference type="Proteomes" id="UP000095594"/>
    </source>
</evidence>
<feature type="domain" description="Rubrerythrin diiron-binding" evidence="3">
    <location>
        <begin position="34"/>
        <end position="162"/>
    </location>
</feature>
<gene>
    <name evidence="4" type="ORF">ERS852471_02177</name>
</gene>
<accession>A0A174HIM9</accession>
<keyword evidence="1" id="KW-0409">Iron storage</keyword>
<dbReference type="GO" id="GO:0020037">
    <property type="term" value="F:heme binding"/>
    <property type="evidence" value="ECO:0007669"/>
    <property type="project" value="TreeGrafter"/>
</dbReference>
<dbReference type="GO" id="GO:0005829">
    <property type="term" value="C:cytosol"/>
    <property type="evidence" value="ECO:0007669"/>
    <property type="project" value="TreeGrafter"/>
</dbReference>
<dbReference type="GO" id="GO:0005506">
    <property type="term" value="F:iron ion binding"/>
    <property type="evidence" value="ECO:0007669"/>
    <property type="project" value="TreeGrafter"/>
</dbReference>
<dbReference type="CDD" id="cd07908">
    <property type="entry name" value="Mn_catalase_like"/>
    <property type="match status" value="1"/>
</dbReference>
<proteinExistence type="predicted"/>
<organism evidence="4 5">
    <name type="scientific">Clostridium disporicum</name>
    <dbReference type="NCBI Taxonomy" id="84024"/>
    <lineage>
        <taxon>Bacteria</taxon>
        <taxon>Bacillati</taxon>
        <taxon>Bacillota</taxon>
        <taxon>Clostridia</taxon>
        <taxon>Eubacteriales</taxon>
        <taxon>Clostridiaceae</taxon>
        <taxon>Clostridium</taxon>
    </lineage>
</organism>
<dbReference type="Pfam" id="PF02915">
    <property type="entry name" value="Rubrerythrin"/>
    <property type="match status" value="1"/>
</dbReference>
<dbReference type="GO" id="GO:0006879">
    <property type="term" value="P:intracellular iron ion homeostasis"/>
    <property type="evidence" value="ECO:0007669"/>
    <property type="project" value="UniProtKB-KW"/>
</dbReference>
<dbReference type="InterPro" id="IPR003251">
    <property type="entry name" value="Rr_diiron-bd_dom"/>
</dbReference>
<dbReference type="Proteomes" id="UP000095594">
    <property type="component" value="Unassembled WGS sequence"/>
</dbReference>
<dbReference type="InterPro" id="IPR009078">
    <property type="entry name" value="Ferritin-like_SF"/>
</dbReference>
<dbReference type="EMBL" id="CYZX01000014">
    <property type="protein sequence ID" value="CUO74101.1"/>
    <property type="molecule type" value="Genomic_DNA"/>
</dbReference>
<dbReference type="SUPFAM" id="SSF47240">
    <property type="entry name" value="Ferritin-like"/>
    <property type="match status" value="1"/>
</dbReference>
<name>A0A174HIM9_9CLOT</name>
<protein>
    <submittedName>
        <fullName evidence="4">Ferretin-like protein</fullName>
    </submittedName>
</protein>
<reference evidence="4 5" key="1">
    <citation type="submission" date="2015-09" db="EMBL/GenBank/DDBJ databases">
        <authorList>
            <consortium name="Pathogen Informatics"/>
        </authorList>
    </citation>
    <scope>NUCLEOTIDE SEQUENCE [LARGE SCALE GENOMIC DNA]</scope>
    <source>
        <strain evidence="4 5">2789STDY5834856</strain>
    </source>
</reference>
<dbReference type="PANTHER" id="PTHR30295">
    <property type="entry name" value="BACTERIOFERRITIN"/>
    <property type="match status" value="1"/>
</dbReference>
<dbReference type="AlphaFoldDB" id="A0A174HIM9"/>
<evidence type="ECO:0000259" key="3">
    <source>
        <dbReference type="Pfam" id="PF02915"/>
    </source>
</evidence>
<sequence>MEYYVNIPYPPIEVKEKNPIYANLILLNYAGSVSELSAVTQYVYHEIAFSDNKYPDISETIKGISIVEMHHLQILGELIVKLGKDPGYWIYKHKKTNLWTPEFLSFNTDLKKALTIDIIDEKEAIAQYKRTAKQIDDTHIVDIIDRIILDEEYHIKLFTELYDKYVL</sequence>
<evidence type="ECO:0000313" key="4">
    <source>
        <dbReference type="EMBL" id="CUO74101.1"/>
    </source>
</evidence>
<dbReference type="RefSeq" id="WP_055266496.1">
    <property type="nucleotide sequence ID" value="NZ_CABIXQ010000014.1"/>
</dbReference>
<evidence type="ECO:0000256" key="2">
    <source>
        <dbReference type="ARBA" id="ARBA00023004"/>
    </source>
</evidence>
<dbReference type="InterPro" id="IPR012347">
    <property type="entry name" value="Ferritin-like"/>
</dbReference>
<dbReference type="OrthoDB" id="9791649at2"/>